<keyword evidence="5 6" id="KW-0472">Membrane</keyword>
<evidence type="ECO:0000256" key="6">
    <source>
        <dbReference type="SAM" id="Phobius"/>
    </source>
</evidence>
<dbReference type="SUPFAM" id="SSF103473">
    <property type="entry name" value="MFS general substrate transporter"/>
    <property type="match status" value="1"/>
</dbReference>
<dbReference type="RefSeq" id="WP_378314430.1">
    <property type="nucleotide sequence ID" value="NZ_JBHUKS010000041.1"/>
</dbReference>
<evidence type="ECO:0000256" key="3">
    <source>
        <dbReference type="ARBA" id="ARBA00022692"/>
    </source>
</evidence>
<feature type="transmembrane region" description="Helical" evidence="6">
    <location>
        <begin position="56"/>
        <end position="89"/>
    </location>
</feature>
<evidence type="ECO:0000256" key="5">
    <source>
        <dbReference type="ARBA" id="ARBA00023136"/>
    </source>
</evidence>
<evidence type="ECO:0000259" key="7">
    <source>
        <dbReference type="PROSITE" id="PS50850"/>
    </source>
</evidence>
<evidence type="ECO:0000313" key="9">
    <source>
        <dbReference type="Proteomes" id="UP001597483"/>
    </source>
</evidence>
<dbReference type="PANTHER" id="PTHR42688">
    <property type="entry name" value="CONSERVED PROTEIN"/>
    <property type="match status" value="1"/>
</dbReference>
<comment type="subcellular location">
    <subcellularLocation>
        <location evidence="1">Cell membrane</location>
        <topology evidence="1">Multi-pass membrane protein</topology>
    </subcellularLocation>
</comment>
<comment type="caution">
    <text evidence="8">The sequence shown here is derived from an EMBL/GenBank/DDBJ whole genome shotgun (WGS) entry which is preliminary data.</text>
</comment>
<evidence type="ECO:0000256" key="2">
    <source>
        <dbReference type="ARBA" id="ARBA00022475"/>
    </source>
</evidence>
<evidence type="ECO:0000256" key="4">
    <source>
        <dbReference type="ARBA" id="ARBA00022989"/>
    </source>
</evidence>
<feature type="transmembrane region" description="Helical" evidence="6">
    <location>
        <begin position="20"/>
        <end position="44"/>
    </location>
</feature>
<dbReference type="EMBL" id="JBHUKS010000041">
    <property type="protein sequence ID" value="MFD2474812.1"/>
    <property type="molecule type" value="Genomic_DNA"/>
</dbReference>
<feature type="domain" description="Major facilitator superfamily (MFS) profile" evidence="7">
    <location>
        <begin position="1"/>
        <end position="367"/>
    </location>
</feature>
<feature type="transmembrane region" description="Helical" evidence="6">
    <location>
        <begin position="195"/>
        <end position="220"/>
    </location>
</feature>
<sequence length="380" mass="39170">MLVDFVYEGGRSVVGPLLAHLGASAAVVGLVTGAGEASALALRLVSGPLADRTRRFWSWTIAGYAVTVAAVPLLGLTGVLWAAGALVIAERVGKAVRSPAKDTLLSHATADVGRGRGFAVHEAMDQVGAILGPLAVAGVLAVTDDGYGPALGMLAVPGVFAVFLLLRLRARVPDPAVYETPEAPGTAEARLPWAFWAYAGFTAVTLTGFATFGLLSYHLVEHRLLPAAAVPVVYAAAMTADAVAALASGWLYDRLGSRTVAALPLLSAVVPVLAFGGSTWLAVLGALAWGAGMGIQESTLRAAVAELVPARRRATAYGLFAGVAGLGTFAGGALTGVLYDRSIPVLAVTVAAIQAVALAVLLASRRFRGKRRFRYPVRRR</sequence>
<feature type="transmembrane region" description="Helical" evidence="6">
    <location>
        <begin position="316"/>
        <end position="339"/>
    </location>
</feature>
<name>A0ABW5HPU1_9PSEU</name>
<dbReference type="InterPro" id="IPR052425">
    <property type="entry name" value="Uncharacterized_MFS-type"/>
</dbReference>
<proteinExistence type="predicted"/>
<feature type="transmembrane region" description="Helical" evidence="6">
    <location>
        <begin position="232"/>
        <end position="252"/>
    </location>
</feature>
<dbReference type="PROSITE" id="PS50850">
    <property type="entry name" value="MFS"/>
    <property type="match status" value="1"/>
</dbReference>
<dbReference type="CDD" id="cd17370">
    <property type="entry name" value="MFS_MJ1317_like"/>
    <property type="match status" value="1"/>
</dbReference>
<dbReference type="Proteomes" id="UP001597483">
    <property type="component" value="Unassembled WGS sequence"/>
</dbReference>
<dbReference type="Pfam" id="PF07690">
    <property type="entry name" value="MFS_1"/>
    <property type="match status" value="1"/>
</dbReference>
<evidence type="ECO:0000313" key="8">
    <source>
        <dbReference type="EMBL" id="MFD2474812.1"/>
    </source>
</evidence>
<accession>A0ABW5HPU1</accession>
<organism evidence="8 9">
    <name type="scientific">Amycolatopsis silviterrae</name>
    <dbReference type="NCBI Taxonomy" id="1656914"/>
    <lineage>
        <taxon>Bacteria</taxon>
        <taxon>Bacillati</taxon>
        <taxon>Actinomycetota</taxon>
        <taxon>Actinomycetes</taxon>
        <taxon>Pseudonocardiales</taxon>
        <taxon>Pseudonocardiaceae</taxon>
        <taxon>Amycolatopsis</taxon>
    </lineage>
</organism>
<protein>
    <submittedName>
        <fullName evidence="8">MFS transporter</fullName>
    </submittedName>
</protein>
<feature type="transmembrane region" description="Helical" evidence="6">
    <location>
        <begin position="150"/>
        <end position="168"/>
    </location>
</feature>
<feature type="transmembrane region" description="Helical" evidence="6">
    <location>
        <begin position="272"/>
        <end position="295"/>
    </location>
</feature>
<reference evidence="9" key="1">
    <citation type="journal article" date="2019" name="Int. J. Syst. Evol. Microbiol.">
        <title>The Global Catalogue of Microorganisms (GCM) 10K type strain sequencing project: providing services to taxonomists for standard genome sequencing and annotation.</title>
        <authorList>
            <consortium name="The Broad Institute Genomics Platform"/>
            <consortium name="The Broad Institute Genome Sequencing Center for Infectious Disease"/>
            <person name="Wu L."/>
            <person name="Ma J."/>
        </authorList>
    </citation>
    <scope>NUCLEOTIDE SEQUENCE [LARGE SCALE GENOMIC DNA]</scope>
    <source>
        <strain evidence="9">CGMCC 4.7641</strain>
    </source>
</reference>
<keyword evidence="4 6" id="KW-1133">Transmembrane helix</keyword>
<evidence type="ECO:0000256" key="1">
    <source>
        <dbReference type="ARBA" id="ARBA00004651"/>
    </source>
</evidence>
<dbReference type="InterPro" id="IPR011701">
    <property type="entry name" value="MFS"/>
</dbReference>
<dbReference type="InterPro" id="IPR020846">
    <property type="entry name" value="MFS_dom"/>
</dbReference>
<keyword evidence="2" id="KW-1003">Cell membrane</keyword>
<feature type="transmembrane region" description="Helical" evidence="6">
    <location>
        <begin position="345"/>
        <end position="364"/>
    </location>
</feature>
<keyword evidence="9" id="KW-1185">Reference proteome</keyword>
<dbReference type="PANTHER" id="PTHR42688:SF1">
    <property type="entry name" value="BLR5212 PROTEIN"/>
    <property type="match status" value="1"/>
</dbReference>
<keyword evidence="3 6" id="KW-0812">Transmembrane</keyword>
<dbReference type="InterPro" id="IPR036259">
    <property type="entry name" value="MFS_trans_sf"/>
</dbReference>
<gene>
    <name evidence="8" type="ORF">ACFSVL_45895</name>
</gene>
<dbReference type="Gene3D" id="1.20.1250.20">
    <property type="entry name" value="MFS general substrate transporter like domains"/>
    <property type="match status" value="2"/>
</dbReference>